<dbReference type="SMART" id="SM00320">
    <property type="entry name" value="WD40"/>
    <property type="match status" value="11"/>
</dbReference>
<dbReference type="AlphaFoldDB" id="A0A6I9USP4"/>
<dbReference type="GO" id="GO:0034511">
    <property type="term" value="F:U3 snoRNA binding"/>
    <property type="evidence" value="ECO:0007669"/>
    <property type="project" value="TreeGrafter"/>
</dbReference>
<dbReference type="InterPro" id="IPR015943">
    <property type="entry name" value="WD40/YVTN_repeat-like_dom_sf"/>
</dbReference>
<dbReference type="CDD" id="cd00200">
    <property type="entry name" value="WD40"/>
    <property type="match status" value="1"/>
</dbReference>
<dbReference type="GO" id="GO:0000480">
    <property type="term" value="P:endonucleolytic cleavage in 5'-ETS of tricistronic rRNA transcript (SSU-rRNA, 5.8S rRNA, LSU-rRNA)"/>
    <property type="evidence" value="ECO:0007669"/>
    <property type="project" value="TreeGrafter"/>
</dbReference>
<dbReference type="GeneID" id="105222326"/>
<evidence type="ECO:0000313" key="8">
    <source>
        <dbReference type="RefSeq" id="XP_011197910.2"/>
    </source>
</evidence>
<keyword evidence="4" id="KW-0539">Nucleus</keyword>
<evidence type="ECO:0000256" key="5">
    <source>
        <dbReference type="PROSITE-ProRule" id="PRU00221"/>
    </source>
</evidence>
<feature type="repeat" description="WD" evidence="5">
    <location>
        <begin position="588"/>
        <end position="613"/>
    </location>
</feature>
<feature type="repeat" description="WD" evidence="5">
    <location>
        <begin position="439"/>
        <end position="481"/>
    </location>
</feature>
<evidence type="ECO:0000256" key="4">
    <source>
        <dbReference type="ARBA" id="ARBA00023242"/>
    </source>
</evidence>
<protein>
    <submittedName>
        <fullName evidence="8">Transducin beta-like protein 3</fullName>
    </submittedName>
</protein>
<evidence type="ECO:0000313" key="7">
    <source>
        <dbReference type="Proteomes" id="UP001652620"/>
    </source>
</evidence>
<accession>A0A6I9USP4</accession>
<dbReference type="Proteomes" id="UP001652620">
    <property type="component" value="Chromosome 3"/>
</dbReference>
<dbReference type="Pfam" id="PF00400">
    <property type="entry name" value="WD40"/>
    <property type="match status" value="9"/>
</dbReference>
<reference evidence="8" key="1">
    <citation type="submission" date="2025-08" db="UniProtKB">
        <authorList>
            <consortium name="RefSeq"/>
        </authorList>
    </citation>
    <scope>IDENTIFICATION</scope>
    <source>
        <tissue evidence="8">Adult</tissue>
    </source>
</reference>
<dbReference type="Gene3D" id="2.130.10.10">
    <property type="entry name" value="YVTN repeat-like/Quinoprotein amine dehydrogenase"/>
    <property type="match status" value="4"/>
</dbReference>
<gene>
    <name evidence="8" type="primary">LOC105222326</name>
</gene>
<organism evidence="7 8">
    <name type="scientific">Bactrocera dorsalis</name>
    <name type="common">Oriental fruit fly</name>
    <name type="synonym">Dacus dorsalis</name>
    <dbReference type="NCBI Taxonomy" id="27457"/>
    <lineage>
        <taxon>Eukaryota</taxon>
        <taxon>Metazoa</taxon>
        <taxon>Ecdysozoa</taxon>
        <taxon>Arthropoda</taxon>
        <taxon>Hexapoda</taxon>
        <taxon>Insecta</taxon>
        <taxon>Pterygota</taxon>
        <taxon>Neoptera</taxon>
        <taxon>Endopterygota</taxon>
        <taxon>Diptera</taxon>
        <taxon>Brachycera</taxon>
        <taxon>Muscomorpha</taxon>
        <taxon>Tephritoidea</taxon>
        <taxon>Tephritidae</taxon>
        <taxon>Bactrocera</taxon>
        <taxon>Bactrocera</taxon>
    </lineage>
</organism>
<dbReference type="InterPro" id="IPR001680">
    <property type="entry name" value="WD40_rpt"/>
</dbReference>
<keyword evidence="2 5" id="KW-0853">WD repeat</keyword>
<dbReference type="GO" id="GO:0000472">
    <property type="term" value="P:endonucleolytic cleavage to generate mature 5'-end of SSU-rRNA from (SSU-rRNA, 5.8S rRNA, LSU-rRNA)"/>
    <property type="evidence" value="ECO:0007669"/>
    <property type="project" value="TreeGrafter"/>
</dbReference>
<dbReference type="RefSeq" id="XP_011197910.2">
    <property type="nucleotide sequence ID" value="XM_011199608.4"/>
</dbReference>
<feature type="repeat" description="WD" evidence="5">
    <location>
        <begin position="531"/>
        <end position="572"/>
    </location>
</feature>
<proteinExistence type="predicted"/>
<feature type="repeat" description="WD" evidence="5">
    <location>
        <begin position="392"/>
        <end position="433"/>
    </location>
</feature>
<dbReference type="KEGG" id="bdr:105222326"/>
<dbReference type="SUPFAM" id="SSF50978">
    <property type="entry name" value="WD40 repeat-like"/>
    <property type="match status" value="2"/>
</dbReference>
<dbReference type="InterPro" id="IPR036322">
    <property type="entry name" value="WD40_repeat_dom_sf"/>
</dbReference>
<dbReference type="InterPro" id="IPR020472">
    <property type="entry name" value="WD40_PAC1"/>
</dbReference>
<keyword evidence="3" id="KW-0677">Repeat</keyword>
<dbReference type="FunCoup" id="A0A6I9USP4">
    <property type="interactions" value="1962"/>
</dbReference>
<feature type="repeat" description="WD" evidence="5">
    <location>
        <begin position="489"/>
        <end position="530"/>
    </location>
</feature>
<evidence type="ECO:0000256" key="1">
    <source>
        <dbReference type="ARBA" id="ARBA00004604"/>
    </source>
</evidence>
<dbReference type="GO" id="GO:0032040">
    <property type="term" value="C:small-subunit processome"/>
    <property type="evidence" value="ECO:0007669"/>
    <property type="project" value="InterPro"/>
</dbReference>
<keyword evidence="7" id="KW-1185">Reference proteome</keyword>
<evidence type="ECO:0000256" key="2">
    <source>
        <dbReference type="ARBA" id="ARBA00022574"/>
    </source>
</evidence>
<dbReference type="PANTHER" id="PTHR19854:SF15">
    <property type="entry name" value="TRANSDUCIN BETA-LIKE PROTEIN 3"/>
    <property type="match status" value="1"/>
</dbReference>
<dbReference type="PANTHER" id="PTHR19854">
    <property type="entry name" value="TRANSDUCIN BETA-LIKE 3"/>
    <property type="match status" value="1"/>
</dbReference>
<dbReference type="Pfam" id="PF08625">
    <property type="entry name" value="Utp13"/>
    <property type="match status" value="1"/>
</dbReference>
<dbReference type="PRINTS" id="PR00320">
    <property type="entry name" value="GPROTEINBRPT"/>
</dbReference>
<dbReference type="PROSITE" id="PS50294">
    <property type="entry name" value="WD_REPEATS_REGION"/>
    <property type="match status" value="5"/>
</dbReference>
<sequence>MNMSGLCEKSFAVATKFSNFYGGGDVVWSENGERIYCLNNTEVSAINVSTGQLVRAYGTTVEVVENDLTPGNKIEGNEDDQLEDEIPCFSLSPDNTLLVTAHRSGLLRLWSVESGKVVKLWKGQHKGPIVKVQFSTCGKIICSSGADSSLRIWDYVHSTCMCALREFSGPALVLAFHPDIKRKEVYAAGADNTIYCWNYAEKRLLRQMRGHLSQVTAITFLGGENGCDYLASVSRDKVLIVWRLADATQHKVIPMFEELEGVACLVKNNNSPDVLNVVVSCASGALKLVDCKTSKLTTLTEDTSQEFRQLLHCKRSEQLAVITVEQNILIYKATDECVAANKLECAKQLIGFNDEILDICFWGENDRFLAVASNSKNIKIYDTEANMNCKIASGHNDTVMTLSAAGGTNLLLSAGKDLSICLWRVNPNTFTLNCVARNNSSHTSTIGCIAFGCNTAAFFASVSQDGSLKVWNLKKNKDAPHSFNLKYSALSHDKEVNSVSFSPNNKLLATASQDKTAKLWSADSNALVGTLRGHTRGVWCVRFSPADQVVLTSSSDCTLRLWSLATLTCIKRFEQECTVLRAEFIDYGKYVVSAASDGLLKLWSIKTNECVQTLDAHTDRIWSLAISTRSGKCFYSGGADSKLIQWQDVTTVCRNDEIEKRAELVQQEQTLQSLLHQKKNLKKAFMLALKLSKPKTTYNILSDYVRERNTEPVRELINALNSDQRVTLMEHTKAWTTNSRHCKIANLVLHYLLSDCIVAPTEHGVPGMRNVVEVLTPYLQRHHKRVNELTKELMFLEFIVNGI</sequence>
<dbReference type="PROSITE" id="PS50082">
    <property type="entry name" value="WD_REPEATS_2"/>
    <property type="match status" value="7"/>
</dbReference>
<feature type="domain" description="U3 small nucleolar RNA-associated protein 13 C-terminal" evidence="6">
    <location>
        <begin position="668"/>
        <end position="801"/>
    </location>
</feature>
<dbReference type="InParanoid" id="A0A6I9USP4"/>
<feature type="repeat" description="WD" evidence="5">
    <location>
        <begin position="122"/>
        <end position="154"/>
    </location>
</feature>
<dbReference type="OrthoDB" id="5414888at2759"/>
<dbReference type="GO" id="GO:0030686">
    <property type="term" value="C:90S preribosome"/>
    <property type="evidence" value="ECO:0007669"/>
    <property type="project" value="TreeGrafter"/>
</dbReference>
<feature type="repeat" description="WD" evidence="5">
    <location>
        <begin position="83"/>
        <end position="120"/>
    </location>
</feature>
<dbReference type="InterPro" id="IPR013934">
    <property type="entry name" value="Utp13_C"/>
</dbReference>
<evidence type="ECO:0000259" key="6">
    <source>
        <dbReference type="Pfam" id="PF08625"/>
    </source>
</evidence>
<comment type="subcellular location">
    <subcellularLocation>
        <location evidence="1">Nucleus</location>
        <location evidence="1">Nucleolus</location>
    </subcellularLocation>
</comment>
<name>A0A6I9USP4_BACDO</name>
<evidence type="ECO:0000256" key="3">
    <source>
        <dbReference type="ARBA" id="ARBA00022737"/>
    </source>
</evidence>